<dbReference type="Proteomes" id="UP001326613">
    <property type="component" value="Chromosome"/>
</dbReference>
<name>A0ABZ0UTA6_9RICK</name>
<evidence type="ECO:0000313" key="1">
    <source>
        <dbReference type="EMBL" id="WPY01264.1"/>
    </source>
</evidence>
<sequence>MFTTSALIIINKTTRIETNLNHSQREFILNAKNISVLIKQGIKPQFDFINKKELFSCFWLNYEMSPYLSTEEFKKCVAAPINYNPENQELFQNLEHEYFEECIHNKQNCKVKYYPFNNRVEVYFD</sequence>
<organism evidence="1 2">
    <name type="scientific">Candidatus Trichorickettsia mobilis</name>
    <dbReference type="NCBI Taxonomy" id="1346319"/>
    <lineage>
        <taxon>Bacteria</taxon>
        <taxon>Pseudomonadati</taxon>
        <taxon>Pseudomonadota</taxon>
        <taxon>Alphaproteobacteria</taxon>
        <taxon>Rickettsiales</taxon>
        <taxon>Rickettsiaceae</taxon>
        <taxon>Rickettsieae</taxon>
        <taxon>Candidatus Trichorickettsia</taxon>
    </lineage>
</organism>
<accession>A0ABZ0UTA6</accession>
<keyword evidence="2" id="KW-1185">Reference proteome</keyword>
<proteinExistence type="predicted"/>
<dbReference type="EMBL" id="CP112932">
    <property type="protein sequence ID" value="WPY01264.1"/>
    <property type="molecule type" value="Genomic_DNA"/>
</dbReference>
<dbReference type="RefSeq" id="WP_323738049.1">
    <property type="nucleotide sequence ID" value="NZ_CP112932.1"/>
</dbReference>
<gene>
    <name evidence="1" type="ORF">Trichorick_01172</name>
</gene>
<reference evidence="1 2" key="1">
    <citation type="submission" date="2022-10" db="EMBL/GenBank/DDBJ databases">
        <title>Host association and intracellularity evolved multiple times independently in the Rickettsiales.</title>
        <authorList>
            <person name="Castelli M."/>
            <person name="Nardi T."/>
            <person name="Gammuto L."/>
            <person name="Bellinzona G."/>
            <person name="Sabaneyeva E."/>
            <person name="Potekhin A."/>
            <person name="Serra V."/>
            <person name="Petroni G."/>
            <person name="Sassera D."/>
        </authorList>
    </citation>
    <scope>NUCLEOTIDE SEQUENCE [LARGE SCALE GENOMIC DNA]</scope>
    <source>
        <strain evidence="1 2">Kr 154-4</strain>
    </source>
</reference>
<evidence type="ECO:0000313" key="2">
    <source>
        <dbReference type="Proteomes" id="UP001326613"/>
    </source>
</evidence>
<protein>
    <submittedName>
        <fullName evidence="1">Uncharacterized protein</fullName>
    </submittedName>
</protein>